<gene>
    <name evidence="16" type="primary">thnM</name>
    <name evidence="16" type="ORF">SGRAN_2788</name>
</gene>
<dbReference type="PROSITE" id="PS52016">
    <property type="entry name" value="TONB_DEPENDENT_REC_3"/>
    <property type="match status" value="1"/>
</dbReference>
<accession>A0AA86GQ27</accession>
<comment type="similarity">
    <text evidence="11 12">Belongs to the TonB-dependent receptor family.</text>
</comment>
<evidence type="ECO:0000256" key="4">
    <source>
        <dbReference type="ARBA" id="ARBA00022496"/>
    </source>
</evidence>
<evidence type="ECO:0000313" key="17">
    <source>
        <dbReference type="Proteomes" id="UP000058599"/>
    </source>
</evidence>
<evidence type="ECO:0000256" key="13">
    <source>
        <dbReference type="SAM" id="SignalP"/>
    </source>
</evidence>
<evidence type="ECO:0000256" key="12">
    <source>
        <dbReference type="RuleBase" id="RU003357"/>
    </source>
</evidence>
<keyword evidence="4" id="KW-0410">Iron transport</keyword>
<dbReference type="SUPFAM" id="SSF56935">
    <property type="entry name" value="Porins"/>
    <property type="match status" value="1"/>
</dbReference>
<dbReference type="Gene3D" id="2.40.170.20">
    <property type="entry name" value="TonB-dependent receptor, beta-barrel domain"/>
    <property type="match status" value="1"/>
</dbReference>
<evidence type="ECO:0000256" key="5">
    <source>
        <dbReference type="ARBA" id="ARBA00022692"/>
    </source>
</evidence>
<keyword evidence="3 11" id="KW-1134">Transmembrane beta strand</keyword>
<dbReference type="InterPro" id="IPR000531">
    <property type="entry name" value="Beta-barrel_TonB"/>
</dbReference>
<dbReference type="EMBL" id="CP012199">
    <property type="protein sequence ID" value="AMG75137.1"/>
    <property type="molecule type" value="Genomic_DNA"/>
</dbReference>
<dbReference type="GO" id="GO:0009279">
    <property type="term" value="C:cell outer membrane"/>
    <property type="evidence" value="ECO:0007669"/>
    <property type="project" value="UniProtKB-SubCell"/>
</dbReference>
<feature type="domain" description="TonB-dependent receptor plug" evidence="15">
    <location>
        <begin position="54"/>
        <end position="159"/>
    </location>
</feature>
<dbReference type="Proteomes" id="UP000058599">
    <property type="component" value="Chromosome"/>
</dbReference>
<name>A0AA86GQ27_9SPHN</name>
<reference evidence="16 17" key="1">
    <citation type="journal article" date="2016" name="BMC Genomics">
        <title>Genomic analysis of the nitrate-respiring Sphingopyxis granuli (formerly Sphingomonas macrogoltabida) strain TFA.</title>
        <authorList>
            <person name="Garcia-Romero I."/>
            <person name="Perez-Pulido A.J."/>
            <person name="Gonzalez-Flores Y.E."/>
            <person name="Reyes-Ramirez F."/>
            <person name="Santero E."/>
            <person name="Floriano B."/>
        </authorList>
    </citation>
    <scope>NUCLEOTIDE SEQUENCE [LARGE SCALE GENOMIC DNA]</scope>
    <source>
        <strain evidence="16 17">TFA</strain>
    </source>
</reference>
<comment type="subcellular location">
    <subcellularLocation>
        <location evidence="1 11">Cell outer membrane</location>
        <topology evidence="1 11">Multi-pass membrane protein</topology>
    </subcellularLocation>
</comment>
<dbReference type="InterPro" id="IPR036942">
    <property type="entry name" value="Beta-barrel_TonB_sf"/>
</dbReference>
<dbReference type="InterPro" id="IPR012910">
    <property type="entry name" value="Plug_dom"/>
</dbReference>
<evidence type="ECO:0000256" key="7">
    <source>
        <dbReference type="ARBA" id="ARBA00023065"/>
    </source>
</evidence>
<keyword evidence="2 11" id="KW-0813">Transport</keyword>
<organism evidence="16 17">
    <name type="scientific">Sphingopyxis granuli</name>
    <dbReference type="NCBI Taxonomy" id="267128"/>
    <lineage>
        <taxon>Bacteria</taxon>
        <taxon>Pseudomonadati</taxon>
        <taxon>Pseudomonadota</taxon>
        <taxon>Alphaproteobacteria</taxon>
        <taxon>Sphingomonadales</taxon>
        <taxon>Sphingomonadaceae</taxon>
        <taxon>Sphingopyxis</taxon>
    </lineage>
</organism>
<dbReference type="AlphaFoldDB" id="A0AA86GQ27"/>
<feature type="chain" id="PRO_5041710205" evidence="13">
    <location>
        <begin position="23"/>
        <end position="723"/>
    </location>
</feature>
<keyword evidence="6" id="KW-0408">Iron</keyword>
<evidence type="ECO:0000256" key="8">
    <source>
        <dbReference type="ARBA" id="ARBA00023077"/>
    </source>
</evidence>
<evidence type="ECO:0000256" key="9">
    <source>
        <dbReference type="ARBA" id="ARBA00023136"/>
    </source>
</evidence>
<dbReference type="KEGG" id="sgi:SGRAN_2788"/>
<evidence type="ECO:0000313" key="16">
    <source>
        <dbReference type="EMBL" id="AMG75137.1"/>
    </source>
</evidence>
<feature type="domain" description="TonB-dependent receptor-like beta-barrel" evidence="14">
    <location>
        <begin position="269"/>
        <end position="683"/>
    </location>
</feature>
<evidence type="ECO:0000259" key="15">
    <source>
        <dbReference type="Pfam" id="PF07715"/>
    </source>
</evidence>
<evidence type="ECO:0000256" key="11">
    <source>
        <dbReference type="PROSITE-ProRule" id="PRU01360"/>
    </source>
</evidence>
<dbReference type="PANTHER" id="PTHR32552:SF81">
    <property type="entry name" value="TONB-DEPENDENT OUTER MEMBRANE RECEPTOR"/>
    <property type="match status" value="1"/>
</dbReference>
<dbReference type="RefSeq" id="WP_172709657.1">
    <property type="nucleotide sequence ID" value="NZ_CP012199.1"/>
</dbReference>
<dbReference type="InterPro" id="IPR039426">
    <property type="entry name" value="TonB-dep_rcpt-like"/>
</dbReference>
<feature type="signal peptide" evidence="13">
    <location>
        <begin position="1"/>
        <end position="22"/>
    </location>
</feature>
<evidence type="ECO:0000259" key="14">
    <source>
        <dbReference type="Pfam" id="PF00593"/>
    </source>
</evidence>
<evidence type="ECO:0000256" key="2">
    <source>
        <dbReference type="ARBA" id="ARBA00022448"/>
    </source>
</evidence>
<evidence type="ECO:0000256" key="3">
    <source>
        <dbReference type="ARBA" id="ARBA00022452"/>
    </source>
</evidence>
<dbReference type="Pfam" id="PF07715">
    <property type="entry name" value="Plug"/>
    <property type="match status" value="1"/>
</dbReference>
<keyword evidence="7" id="KW-0406">Ion transport</keyword>
<keyword evidence="9 11" id="KW-0472">Membrane</keyword>
<proteinExistence type="inferred from homology"/>
<evidence type="ECO:0000256" key="6">
    <source>
        <dbReference type="ARBA" id="ARBA00023004"/>
    </source>
</evidence>
<evidence type="ECO:0000256" key="1">
    <source>
        <dbReference type="ARBA" id="ARBA00004571"/>
    </source>
</evidence>
<keyword evidence="16" id="KW-0675">Receptor</keyword>
<keyword evidence="17" id="KW-1185">Reference proteome</keyword>
<evidence type="ECO:0000256" key="10">
    <source>
        <dbReference type="ARBA" id="ARBA00023237"/>
    </source>
</evidence>
<dbReference type="GO" id="GO:0006826">
    <property type="term" value="P:iron ion transport"/>
    <property type="evidence" value="ECO:0007669"/>
    <property type="project" value="UniProtKB-KW"/>
</dbReference>
<keyword evidence="5 11" id="KW-0812">Transmembrane</keyword>
<keyword evidence="8 12" id="KW-0798">TonB box</keyword>
<dbReference type="PANTHER" id="PTHR32552">
    <property type="entry name" value="FERRICHROME IRON RECEPTOR-RELATED"/>
    <property type="match status" value="1"/>
</dbReference>
<protein>
    <submittedName>
        <fullName evidence="16">TonB-dependent receptor-like protein</fullName>
    </submittedName>
</protein>
<keyword evidence="10 11" id="KW-0998">Cell outer membrane</keyword>
<dbReference type="Pfam" id="PF00593">
    <property type="entry name" value="TonB_dep_Rec_b-barrel"/>
    <property type="match status" value="1"/>
</dbReference>
<keyword evidence="13" id="KW-0732">Signal</keyword>
<sequence length="723" mass="79383">MRKAKYLLTCCGFLAFSTPAFAQDVDHVGRAEEGAAAPALDDIIVTAQKGNQSLQKSPVAITAIGGESLTAQGVVDIRGVQALVPSVRFQQQNAATQIYIRGVGATADFPQVDPPTAFHFNGIYIPREGTSVPIYDVAQLEVLPGPQGTLYGRSALGGIIDIRFKRPTFKQETDVLTEVGNYSMFHTTFVQNVPVTDELAIRGAFDYNRHSGYMTSGANAADDWGARLSLLYEPREDFTAYVFASFVDKNGTASNLVAQGVNLDGSLSSGAFIQKNPWNDQLPPSLLAVSPFGQPDAGDIRYSNSMVGGELKWDISDNLTLTYIPSWLHLEVGVDFWLSGLPGSKRDEYNQTTHELRLSGDHDWGKWLVGLYGYRMRAEGEFFVGAPFDVITTQGFPTSLVGRSVIKGLAGFGQLTYNITDDLRAIFGGRYSVDNRTGGGLFFDGAGLSPYSSDETYRNFDYKVGLNYDLTQQVMLYATLETGYQPGTFNNFASTPALSNQVKASDLTAYTAGVKTRLFGNAVTWNNEFFYYDYKDLLASAFDTVRNATQTFNAKKVEIYGLQSDLVADLSANDRFNITIGYLHARNKDFDRPANLPGGTASFNGLQLQYAPDWTVSAGYYHDFQMPDGYFRAHVTTRYESSFFGDFSQAPGGRQDSYTKTNFSFTYYANDGSWSLGAWVKNIEDEPVQAATAVGSNFPFNPQGASVYLEPPRTYGLRATLNL</sequence>